<organism evidence="1 2">
    <name type="scientific">Pleurostoma richardsiae</name>
    <dbReference type="NCBI Taxonomy" id="41990"/>
    <lineage>
        <taxon>Eukaryota</taxon>
        <taxon>Fungi</taxon>
        <taxon>Dikarya</taxon>
        <taxon>Ascomycota</taxon>
        <taxon>Pezizomycotina</taxon>
        <taxon>Sordariomycetes</taxon>
        <taxon>Sordariomycetidae</taxon>
        <taxon>Calosphaeriales</taxon>
        <taxon>Pleurostomataceae</taxon>
        <taxon>Pleurostoma</taxon>
    </lineage>
</organism>
<name>A0AA38R989_9PEZI</name>
<evidence type="ECO:0000313" key="1">
    <source>
        <dbReference type="EMBL" id="KAJ9138683.1"/>
    </source>
</evidence>
<protein>
    <recommendedName>
        <fullName evidence="3">Pentatricopeptide repeat domain-containing protein</fullName>
    </recommendedName>
</protein>
<sequence>MHTLFSRAAKAHVCSCQSCLHTANSVARRTTAAAAGVHRKASVADVFTACYTTILGTAAVLDARRKDERRSDLDRRIETARTSLARLTGESPDQAVPGLRSISLDPDLLLPEKFPGVIRTLSSICRPSKELLAQHRNADARRRELQHLHGAFSQERRLQETLAALKGVNLESVEQSLVSEEDEETFHRHREPMTTMQFTLAVGSINDMVDNLIMEAYRREHPDNPEAVRKSLESLDSAWTAIRMLRSDGYPNYNHPEVDPPSTHKARQHLNQINRSIFKTWREEQRKAGKDDLALRSRAKFLVAKICYNLLISPVPPSIHNFNALLLGFTRVGEHSLAKVVAKTLLKSSRLRPTQQTLVCLLHHYRATNDIRGFYRIIRRLIGLDIRGIHIRRKLVDEVSIYPVLQLWARKADVARRGPYFVQRARRDDALYEAIIKGLLHFDRVVDASKVFVACLAERCSVTASTLIQLLNQCLYTLDQGAARIIVRGLMTNINWTASLLLDDDCPRKLAEDIYPLLGLCAESPYRSLLPSGENDGLDVFRDLRPEVKPSPRSTRNLQRLSAALFVRDTENQLHRLQHVLRRMERRLRDASLPMADTASRAVRELDWLDAHYKSLIRDTANYGRLIRTSSISEEVWRSERDTKRLEFQLANILSSSLPKGSSCRAMLQQHELPIRKRVRAYMAALNHGGIQIKAEQALVVSEGLDNALKYTLLSSLDSEERDFLFAEFGGGISSIPIEAILECRSRHVAAAEAMPDIGDMTASARERWSSRLERAVPDFRASSPGASDLIRPTGSWWAGRKVDYT</sequence>
<dbReference type="Proteomes" id="UP001174694">
    <property type="component" value="Unassembled WGS sequence"/>
</dbReference>
<keyword evidence="2" id="KW-1185">Reference proteome</keyword>
<proteinExistence type="predicted"/>
<reference evidence="1" key="1">
    <citation type="submission" date="2022-07" db="EMBL/GenBank/DDBJ databases">
        <title>Fungi with potential for degradation of polypropylene.</title>
        <authorList>
            <person name="Gostincar C."/>
        </authorList>
    </citation>
    <scope>NUCLEOTIDE SEQUENCE</scope>
    <source>
        <strain evidence="1">EXF-13308</strain>
    </source>
</reference>
<accession>A0AA38R989</accession>
<dbReference type="AlphaFoldDB" id="A0AA38R989"/>
<comment type="caution">
    <text evidence="1">The sequence shown here is derived from an EMBL/GenBank/DDBJ whole genome shotgun (WGS) entry which is preliminary data.</text>
</comment>
<evidence type="ECO:0008006" key="3">
    <source>
        <dbReference type="Google" id="ProtNLM"/>
    </source>
</evidence>
<gene>
    <name evidence="1" type="ORF">NKR23_g8372</name>
</gene>
<dbReference type="EMBL" id="JANBVO010000029">
    <property type="protein sequence ID" value="KAJ9138683.1"/>
    <property type="molecule type" value="Genomic_DNA"/>
</dbReference>
<evidence type="ECO:0000313" key="2">
    <source>
        <dbReference type="Proteomes" id="UP001174694"/>
    </source>
</evidence>